<feature type="transmembrane region" description="Helical" evidence="6">
    <location>
        <begin position="191"/>
        <end position="210"/>
    </location>
</feature>
<dbReference type="EMBL" id="JAGMVJ010000018">
    <property type="protein sequence ID" value="KAH7077343.1"/>
    <property type="molecule type" value="Genomic_DNA"/>
</dbReference>
<dbReference type="PANTHER" id="PTHR23502">
    <property type="entry name" value="MAJOR FACILITATOR SUPERFAMILY"/>
    <property type="match status" value="1"/>
</dbReference>
<comment type="subcellular location">
    <subcellularLocation>
        <location evidence="1">Membrane</location>
        <topology evidence="1">Multi-pass membrane protein</topology>
    </subcellularLocation>
</comment>
<keyword evidence="3 6" id="KW-1133">Transmembrane helix</keyword>
<feature type="region of interest" description="Disordered" evidence="5">
    <location>
        <begin position="366"/>
        <end position="405"/>
    </location>
</feature>
<keyword evidence="8" id="KW-1185">Reference proteome</keyword>
<proteinExistence type="predicted"/>
<reference evidence="7" key="1">
    <citation type="journal article" date="2021" name="Nat. Commun.">
        <title>Genetic determinants of endophytism in the Arabidopsis root mycobiome.</title>
        <authorList>
            <person name="Mesny F."/>
            <person name="Miyauchi S."/>
            <person name="Thiergart T."/>
            <person name="Pickel B."/>
            <person name="Atanasova L."/>
            <person name="Karlsson M."/>
            <person name="Huettel B."/>
            <person name="Barry K.W."/>
            <person name="Haridas S."/>
            <person name="Chen C."/>
            <person name="Bauer D."/>
            <person name="Andreopoulos W."/>
            <person name="Pangilinan J."/>
            <person name="LaButti K."/>
            <person name="Riley R."/>
            <person name="Lipzen A."/>
            <person name="Clum A."/>
            <person name="Drula E."/>
            <person name="Henrissat B."/>
            <person name="Kohler A."/>
            <person name="Grigoriev I.V."/>
            <person name="Martin F.M."/>
            <person name="Hacquard S."/>
        </authorList>
    </citation>
    <scope>NUCLEOTIDE SEQUENCE</scope>
    <source>
        <strain evidence="7">MPI-SDFR-AT-0120</strain>
    </source>
</reference>
<dbReference type="SUPFAM" id="SSF103473">
    <property type="entry name" value="MFS general substrate transporter"/>
    <property type="match status" value="1"/>
</dbReference>
<dbReference type="GO" id="GO:0005886">
    <property type="term" value="C:plasma membrane"/>
    <property type="evidence" value="ECO:0007669"/>
    <property type="project" value="TreeGrafter"/>
</dbReference>
<dbReference type="GO" id="GO:0022857">
    <property type="term" value="F:transmembrane transporter activity"/>
    <property type="evidence" value="ECO:0007669"/>
    <property type="project" value="InterPro"/>
</dbReference>
<dbReference type="InterPro" id="IPR036259">
    <property type="entry name" value="MFS_trans_sf"/>
</dbReference>
<feature type="transmembrane region" description="Helical" evidence="6">
    <location>
        <begin position="279"/>
        <end position="299"/>
    </location>
</feature>
<sequence length="668" mass="73726">MPTSIQPSHRLTPSPPPDRHSAGPATPPLRRHPCASNLQHAYHLPLSSARYVNKATPHPYTSQRPRYESTDPITTTAIVVRVVVIMGLGILDDNVLDHVPGTAQVLEGDQQSEVARSVVRDRGLKYDKSGKTLLVPQPSDDGDDPLNWSIHYRDFSLFILSLTAVLASTLSPILAANTVSLALLFKRDFTAMALLTGYHLLGVGLAGFLFVPSARIWGKRHVYLLGCVVCIFSCVWAGATGTNYKSFLWARIFQGVGLAPFEALVNASVGDMYHVHERGVRMALSNFMVFGGAFFTPVLVGVISDRLGYEWSFYFIAIFMGACLPLVILFVPETAFKRDQKFDIDTMGNLVVLSDQELADAAALASKESSGTGSNEHLRNDPETDKPHTHDTTTTTPSPSHQKSSFLARLSPFNGRKTNEKYLHLLLRPFSLFLHPGILWACLIQGTLIGFTVLIGIVLAAILLGPPLWFGEVETGYMYTGAFVGALIGFALTGAVSDYSATWLTRRNNGVYEPEFRLVLVIPQLIFGCAGIYGFGWTAGEAARFGWFWPDFFFALVVIGMVCGAVASALYIVDAHRDMSIEGFTCLLVFKNVFSFALTFRGFEWIVEAGRKGQGVRHVFVAVGSVQVAICMLTVPMYIFGKKNRSFFYRHNVFFKTTDWIADKLTFW</sequence>
<comment type="caution">
    <text evidence="7">The sequence shown here is derived from an EMBL/GenBank/DDBJ whole genome shotgun (WGS) entry which is preliminary data.</text>
</comment>
<evidence type="ECO:0000313" key="8">
    <source>
        <dbReference type="Proteomes" id="UP000813461"/>
    </source>
</evidence>
<feature type="compositionally biased region" description="Polar residues" evidence="5">
    <location>
        <begin position="1"/>
        <end position="11"/>
    </location>
</feature>
<gene>
    <name evidence="7" type="ORF">FB567DRAFT_535066</name>
</gene>
<feature type="region of interest" description="Disordered" evidence="5">
    <location>
        <begin position="1"/>
        <end position="31"/>
    </location>
</feature>
<feature type="transmembrane region" description="Helical" evidence="6">
    <location>
        <begin position="585"/>
        <end position="607"/>
    </location>
</feature>
<feature type="compositionally biased region" description="Basic and acidic residues" evidence="5">
    <location>
        <begin position="376"/>
        <end position="391"/>
    </location>
</feature>
<keyword evidence="2 6" id="KW-0812">Transmembrane</keyword>
<feature type="transmembrane region" description="Helical" evidence="6">
    <location>
        <begin position="518"/>
        <end position="540"/>
    </location>
</feature>
<feature type="transmembrane region" description="Helical" evidence="6">
    <location>
        <begin position="438"/>
        <end position="464"/>
    </location>
</feature>
<evidence type="ECO:0000256" key="2">
    <source>
        <dbReference type="ARBA" id="ARBA00022692"/>
    </source>
</evidence>
<protein>
    <submittedName>
        <fullName evidence="7">MFS transporter-like protein</fullName>
    </submittedName>
</protein>
<feature type="transmembrane region" description="Helical" evidence="6">
    <location>
        <begin position="552"/>
        <end position="573"/>
    </location>
</feature>
<name>A0A8K0QZX6_9PLEO</name>
<evidence type="ECO:0000256" key="3">
    <source>
        <dbReference type="ARBA" id="ARBA00022989"/>
    </source>
</evidence>
<feature type="transmembrane region" description="Helical" evidence="6">
    <location>
        <begin position="157"/>
        <end position="185"/>
    </location>
</feature>
<dbReference type="Pfam" id="PF07690">
    <property type="entry name" value="MFS_1"/>
    <property type="match status" value="1"/>
</dbReference>
<dbReference type="PANTHER" id="PTHR23502:SF29">
    <property type="entry name" value="TRANSPORTER, PUTATIVE (AFU_ORTHOLOGUE AFUA_6G06680)-RELATED"/>
    <property type="match status" value="1"/>
</dbReference>
<evidence type="ECO:0000256" key="6">
    <source>
        <dbReference type="SAM" id="Phobius"/>
    </source>
</evidence>
<feature type="compositionally biased region" description="Low complexity" evidence="5">
    <location>
        <begin position="392"/>
        <end position="405"/>
    </location>
</feature>
<evidence type="ECO:0000256" key="4">
    <source>
        <dbReference type="ARBA" id="ARBA00023136"/>
    </source>
</evidence>
<dbReference type="AlphaFoldDB" id="A0A8K0QZX6"/>
<feature type="transmembrane region" description="Helical" evidence="6">
    <location>
        <begin position="222"/>
        <end position="241"/>
    </location>
</feature>
<feature type="transmembrane region" description="Helical" evidence="6">
    <location>
        <begin position="311"/>
        <end position="331"/>
    </location>
</feature>
<dbReference type="InterPro" id="IPR011701">
    <property type="entry name" value="MFS"/>
</dbReference>
<dbReference type="OrthoDB" id="2585655at2759"/>
<keyword evidence="4 6" id="KW-0472">Membrane</keyword>
<dbReference type="Gene3D" id="1.20.1250.20">
    <property type="entry name" value="MFS general substrate transporter like domains"/>
    <property type="match status" value="1"/>
</dbReference>
<accession>A0A8K0QZX6</accession>
<feature type="transmembrane region" description="Helical" evidence="6">
    <location>
        <begin position="476"/>
        <end position="497"/>
    </location>
</feature>
<feature type="transmembrane region" description="Helical" evidence="6">
    <location>
        <begin position="247"/>
        <end position="267"/>
    </location>
</feature>
<evidence type="ECO:0000256" key="5">
    <source>
        <dbReference type="SAM" id="MobiDB-lite"/>
    </source>
</evidence>
<evidence type="ECO:0000256" key="1">
    <source>
        <dbReference type="ARBA" id="ARBA00004141"/>
    </source>
</evidence>
<dbReference type="Proteomes" id="UP000813461">
    <property type="component" value="Unassembled WGS sequence"/>
</dbReference>
<evidence type="ECO:0000313" key="7">
    <source>
        <dbReference type="EMBL" id="KAH7077343.1"/>
    </source>
</evidence>
<feature type="transmembrane region" description="Helical" evidence="6">
    <location>
        <begin position="619"/>
        <end position="640"/>
    </location>
</feature>
<organism evidence="7 8">
    <name type="scientific">Paraphoma chrysanthemicola</name>
    <dbReference type="NCBI Taxonomy" id="798071"/>
    <lineage>
        <taxon>Eukaryota</taxon>
        <taxon>Fungi</taxon>
        <taxon>Dikarya</taxon>
        <taxon>Ascomycota</taxon>
        <taxon>Pezizomycotina</taxon>
        <taxon>Dothideomycetes</taxon>
        <taxon>Pleosporomycetidae</taxon>
        <taxon>Pleosporales</taxon>
        <taxon>Pleosporineae</taxon>
        <taxon>Phaeosphaeriaceae</taxon>
        <taxon>Paraphoma</taxon>
    </lineage>
</organism>